<reference evidence="1 2" key="1">
    <citation type="submission" date="2017-01" db="EMBL/GenBank/DDBJ databases">
        <authorList>
            <person name="Varghese N."/>
            <person name="Submissions S."/>
        </authorList>
    </citation>
    <scope>NUCLEOTIDE SEQUENCE [LARGE SCALE GENOMIC DNA]</scope>
    <source>
        <strain evidence="1 2">DSM 18447</strain>
    </source>
</reference>
<protein>
    <submittedName>
        <fullName evidence="1">Uncharacterized protein</fullName>
    </submittedName>
</protein>
<dbReference type="Proteomes" id="UP000186216">
    <property type="component" value="Unassembled WGS sequence"/>
</dbReference>
<proteinExistence type="predicted"/>
<dbReference type="EMBL" id="FTOU01000040">
    <property type="protein sequence ID" value="SIT18664.1"/>
    <property type="molecule type" value="Genomic_DNA"/>
</dbReference>
<dbReference type="AlphaFoldDB" id="A0AA45W8R1"/>
<comment type="caution">
    <text evidence="1">The sequence shown here is derived from an EMBL/GenBank/DDBJ whole genome shotgun (WGS) entry which is preliminary data.</text>
</comment>
<gene>
    <name evidence="1" type="ORF">SAMN05421772_1402</name>
</gene>
<sequence length="31" mass="3221">MSQFRPPFDQGGGQIVAIIGAIAVSVGQNVY</sequence>
<name>A0AA45W8R1_9RHOB</name>
<organism evidence="1 2">
    <name type="scientific">Paracoccus saliphilus</name>
    <dbReference type="NCBI Taxonomy" id="405559"/>
    <lineage>
        <taxon>Bacteria</taxon>
        <taxon>Pseudomonadati</taxon>
        <taxon>Pseudomonadota</taxon>
        <taxon>Alphaproteobacteria</taxon>
        <taxon>Rhodobacterales</taxon>
        <taxon>Paracoccaceae</taxon>
        <taxon>Paracoccus</taxon>
    </lineage>
</organism>
<evidence type="ECO:0000313" key="2">
    <source>
        <dbReference type="Proteomes" id="UP000186216"/>
    </source>
</evidence>
<evidence type="ECO:0000313" key="1">
    <source>
        <dbReference type="EMBL" id="SIT18664.1"/>
    </source>
</evidence>
<accession>A0AA45W8R1</accession>